<dbReference type="Proteomes" id="UP000559027">
    <property type="component" value="Unassembled WGS sequence"/>
</dbReference>
<evidence type="ECO:0000256" key="1">
    <source>
        <dbReference type="SAM" id="Phobius"/>
    </source>
</evidence>
<feature type="transmembrane region" description="Helical" evidence="1">
    <location>
        <begin position="41"/>
        <end position="62"/>
    </location>
</feature>
<keyword evidence="3" id="KW-1185">Reference proteome</keyword>
<feature type="transmembrane region" description="Helical" evidence="1">
    <location>
        <begin position="111"/>
        <end position="131"/>
    </location>
</feature>
<keyword evidence="1" id="KW-0812">Transmembrane</keyword>
<proteinExistence type="predicted"/>
<protein>
    <submittedName>
        <fullName evidence="2">Uncharacterized protein</fullName>
    </submittedName>
</protein>
<keyword evidence="1" id="KW-1133">Transmembrane helix</keyword>
<reference evidence="2 3" key="1">
    <citation type="journal article" date="2020" name="ISME J.">
        <title>Uncovering the hidden diversity of litter-decomposition mechanisms in mushroom-forming fungi.</title>
        <authorList>
            <person name="Floudas D."/>
            <person name="Bentzer J."/>
            <person name="Ahren D."/>
            <person name="Johansson T."/>
            <person name="Persson P."/>
            <person name="Tunlid A."/>
        </authorList>
    </citation>
    <scope>NUCLEOTIDE SEQUENCE [LARGE SCALE GENOMIC DNA]</scope>
    <source>
        <strain evidence="2 3">CBS 146.42</strain>
    </source>
</reference>
<gene>
    <name evidence="2" type="ORF">D9756_011422</name>
</gene>
<dbReference type="OrthoDB" id="3227921at2759"/>
<organism evidence="2 3">
    <name type="scientific">Leucocoprinus leucothites</name>
    <dbReference type="NCBI Taxonomy" id="201217"/>
    <lineage>
        <taxon>Eukaryota</taxon>
        <taxon>Fungi</taxon>
        <taxon>Dikarya</taxon>
        <taxon>Basidiomycota</taxon>
        <taxon>Agaricomycotina</taxon>
        <taxon>Agaricomycetes</taxon>
        <taxon>Agaricomycetidae</taxon>
        <taxon>Agaricales</taxon>
        <taxon>Agaricineae</taxon>
        <taxon>Agaricaceae</taxon>
        <taxon>Leucocoprinus</taxon>
    </lineage>
</organism>
<accession>A0A8H5CNS8</accession>
<name>A0A8H5CNS8_9AGAR</name>
<sequence>MLIACPYILDRSLKQWGSRSRYYDIYIAELRESPVFRVETLLLSVLALSCAFMFFYLVLELLQAGWGSLTRPYKIRSGYHACDPYPSRWTIFMGATPWGRRFRSDTMLSRGARGGTAILCLFAMLSLLSYLTVVRPSYVPTSDSSSFIQNSRMDVDARGNYDIESLYLSIPDVDSSSSEHLKLTTKIHDLVYISFPPWDCGSNITCTVMDSSSLRISCPLPYDPEDHLWVSNLFQENHIMITLNFTGLVVRFQEQSPVPLEVFLYLGETDDFGGDLATVAEPVILSPGTHLRGYPVLTGHGRVSNTAAAAMGFLKYRNFYATHFRSLTPDPYNFSTSYYSQLNSCNFSGKESTTATIRTRLPDDVTPQAHKEQDSYGNTIWSGFALLGGVWTFVSGFYAAIFGSTLLLVLFGIKPLSVYGLIHAFSGRRVSLVEGNHGISAEEQARTIALLQEHLMDVNSDEPVQDTRVTDELREHELSSPLMHDARSLV</sequence>
<dbReference type="AlphaFoldDB" id="A0A8H5CNS8"/>
<keyword evidence="1" id="KW-0472">Membrane</keyword>
<feature type="transmembrane region" description="Helical" evidence="1">
    <location>
        <begin position="380"/>
        <end position="413"/>
    </location>
</feature>
<evidence type="ECO:0000313" key="3">
    <source>
        <dbReference type="Proteomes" id="UP000559027"/>
    </source>
</evidence>
<dbReference type="EMBL" id="JAACJO010000047">
    <property type="protein sequence ID" value="KAF5345261.1"/>
    <property type="molecule type" value="Genomic_DNA"/>
</dbReference>
<comment type="caution">
    <text evidence="2">The sequence shown here is derived from an EMBL/GenBank/DDBJ whole genome shotgun (WGS) entry which is preliminary data.</text>
</comment>
<evidence type="ECO:0000313" key="2">
    <source>
        <dbReference type="EMBL" id="KAF5345261.1"/>
    </source>
</evidence>